<evidence type="ECO:0000313" key="6">
    <source>
        <dbReference type="Proteomes" id="UP001497600"/>
    </source>
</evidence>
<evidence type="ECO:0000256" key="1">
    <source>
        <dbReference type="ARBA" id="ARBA00004123"/>
    </source>
</evidence>
<dbReference type="Pfam" id="PF11951">
    <property type="entry name" value="Fungal_trans_2"/>
    <property type="match status" value="1"/>
</dbReference>
<feature type="domain" description="Zn(2)-C6 fungal-type" evidence="4">
    <location>
        <begin position="12"/>
        <end position="42"/>
    </location>
</feature>
<name>A0ABP0EC96_9ASCO</name>
<dbReference type="CDD" id="cd00067">
    <property type="entry name" value="GAL4"/>
    <property type="match status" value="1"/>
</dbReference>
<feature type="compositionally biased region" description="Basic and acidic residues" evidence="3">
    <location>
        <begin position="494"/>
        <end position="512"/>
    </location>
</feature>
<dbReference type="InterPro" id="IPR001138">
    <property type="entry name" value="Zn2Cys6_DnaBD"/>
</dbReference>
<dbReference type="Pfam" id="PF00172">
    <property type="entry name" value="Zn_clus"/>
    <property type="match status" value="1"/>
</dbReference>
<protein>
    <recommendedName>
        <fullName evidence="4">Zn(2)-C6 fungal-type domain-containing protein</fullName>
    </recommendedName>
</protein>
<accession>A0ABP0EC96</accession>
<dbReference type="InterPro" id="IPR036864">
    <property type="entry name" value="Zn2-C6_fun-type_DNA-bd_sf"/>
</dbReference>
<dbReference type="SUPFAM" id="SSF57701">
    <property type="entry name" value="Zn2/Cys6 DNA-binding domain"/>
    <property type="match status" value="1"/>
</dbReference>
<keyword evidence="6" id="KW-1185">Reference proteome</keyword>
<sequence>MKTKKTTRSRTGCHNCKRLKVKCDEEKPSCSACLKTSVQCDYSMKLTWGGRPYKNTERKRNSIQAHLSGTQVKSETPDDFNSSGSTPTTSIQSLSFVVEDLAPKKKKRGNSSGKVYESEMTQSKSDSFVRVEPTTMKRTSTDFKDNSSKFLREVSPLNTPQEEALLNSFSMQDGPDKYSLVDIFPGISDGIESLSQALENISGGNLFNIQNSEIFNSFVLSNIDHPMIEENESLREAANPVTETKPSIPVASTKMNWESHQLDNYSSDLAKIEKVLPPRSKYIAAEFLADSTEPSPTSVPKYSPDWQKEIGLQTNKTPVPYTFSTLEAFEPIPAQITPLPDILLQVPYYRGLFHFWVNVASDLLVPAPSKLYHENPFKVILPRMAMESQSILTTLLAFSASVKEQYTTSSCEQSKVIIEQLLTRSCSELLKLLQDKKQATSDAALATVLLLSCIEVSTGGDFDRHRAHTIGARQIILSRGLRLPTERLQLSSTRDQDNQDKNDFDKESKDSIDAPITPGSVISVSEASTSESDVTFFLMRWFAYVDVIGALSATKKSHNYLSYKQSEDLFNDPSSMEKILAKSGHIDHLLGFDLDFLPLLADIALLIRKTNAYLSTSNSSPDMLPLSIISKAMEVKEYMTTAYAVGESKRQARVDRTVQKQQQQKEKLEGPNCSPANVSGILEKDSVLRSVNKIFFNMGLLNLYRRVLMVDRKSFLVQDLCEEIGDTLQLNIEPKSPAEICSIFCTFCAACETTNPEMQALFHARFTTLEEMGLSNATSVLQIMEKCWETGSEWMKVATELDIDFTLL</sequence>
<reference evidence="5 6" key="1">
    <citation type="submission" date="2024-01" db="EMBL/GenBank/DDBJ databases">
        <authorList>
            <consortium name="Genoscope - CEA"/>
            <person name="William W."/>
        </authorList>
    </citation>
    <scope>NUCLEOTIDE SEQUENCE [LARGE SCALE GENOMIC DNA]</scope>
    <source>
        <strain evidence="5 6">29B2s-10</strain>
    </source>
</reference>
<dbReference type="PANTHER" id="PTHR37534">
    <property type="entry name" value="TRANSCRIPTIONAL ACTIVATOR PROTEIN UGA3"/>
    <property type="match status" value="1"/>
</dbReference>
<feature type="region of interest" description="Disordered" evidence="3">
    <location>
        <begin position="489"/>
        <end position="514"/>
    </location>
</feature>
<dbReference type="PROSITE" id="PS50048">
    <property type="entry name" value="ZN2_CY6_FUNGAL_2"/>
    <property type="match status" value="1"/>
</dbReference>
<dbReference type="PANTHER" id="PTHR37534:SF43">
    <property type="entry name" value="FINGER DOMAIN PROTEIN, PUTATIVE (AFU_ORTHOLOGUE AFUA_1G01850)-RELATED"/>
    <property type="match status" value="1"/>
</dbReference>
<evidence type="ECO:0000256" key="2">
    <source>
        <dbReference type="ARBA" id="ARBA00023242"/>
    </source>
</evidence>
<comment type="subcellular location">
    <subcellularLocation>
        <location evidence="1">Nucleus</location>
    </subcellularLocation>
</comment>
<dbReference type="Gene3D" id="4.10.240.10">
    <property type="entry name" value="Zn(2)-C6 fungal-type DNA-binding domain"/>
    <property type="match status" value="1"/>
</dbReference>
<dbReference type="PROSITE" id="PS00463">
    <property type="entry name" value="ZN2_CY6_FUNGAL_1"/>
    <property type="match status" value="1"/>
</dbReference>
<organism evidence="5 6">
    <name type="scientific">[Candida] anglica</name>
    <dbReference type="NCBI Taxonomy" id="148631"/>
    <lineage>
        <taxon>Eukaryota</taxon>
        <taxon>Fungi</taxon>
        <taxon>Dikarya</taxon>
        <taxon>Ascomycota</taxon>
        <taxon>Saccharomycotina</taxon>
        <taxon>Pichiomycetes</taxon>
        <taxon>Debaryomycetaceae</taxon>
        <taxon>Kurtzmaniella</taxon>
    </lineage>
</organism>
<dbReference type="EMBL" id="OZ004257">
    <property type="protein sequence ID" value="CAK7907099.1"/>
    <property type="molecule type" value="Genomic_DNA"/>
</dbReference>
<evidence type="ECO:0000256" key="3">
    <source>
        <dbReference type="SAM" id="MobiDB-lite"/>
    </source>
</evidence>
<dbReference type="Proteomes" id="UP001497600">
    <property type="component" value="Chromosome E"/>
</dbReference>
<evidence type="ECO:0000313" key="5">
    <source>
        <dbReference type="EMBL" id="CAK7907099.1"/>
    </source>
</evidence>
<dbReference type="SMART" id="SM00066">
    <property type="entry name" value="GAL4"/>
    <property type="match status" value="1"/>
</dbReference>
<proteinExistence type="predicted"/>
<feature type="region of interest" description="Disordered" evidence="3">
    <location>
        <begin position="66"/>
        <end position="88"/>
    </location>
</feature>
<evidence type="ECO:0000259" key="4">
    <source>
        <dbReference type="PROSITE" id="PS50048"/>
    </source>
</evidence>
<keyword evidence="2" id="KW-0539">Nucleus</keyword>
<gene>
    <name evidence="5" type="ORF">CAAN4_E03906</name>
</gene>
<dbReference type="InterPro" id="IPR021858">
    <property type="entry name" value="Fun_TF"/>
</dbReference>